<accession>A0A075JDT8</accession>
<dbReference type="EMBL" id="CP008889">
    <property type="protein sequence ID" value="AIF39815.1"/>
    <property type="molecule type" value="Genomic_DNA"/>
</dbReference>
<evidence type="ECO:0000256" key="1">
    <source>
        <dbReference type="SAM" id="MobiDB-lite"/>
    </source>
</evidence>
<feature type="region of interest" description="Disordered" evidence="1">
    <location>
        <begin position="1"/>
        <end position="23"/>
    </location>
</feature>
<keyword evidence="3" id="KW-1185">Reference proteome</keyword>
<dbReference type="AlphaFoldDB" id="A0A075JDT8"/>
<reference evidence="2 3" key="1">
    <citation type="submission" date="2014-07" db="EMBL/GenBank/DDBJ databases">
        <title>Genome Sequencing of Dermacoccus nishinomiyaensis.</title>
        <authorList>
            <person name="Hong K.W."/>
            <person name="Chan K.G."/>
        </authorList>
    </citation>
    <scope>NUCLEOTIDE SEQUENCE [LARGE SCALE GENOMIC DNA]</scope>
    <source>
        <strain evidence="2 3">M25</strain>
    </source>
</reference>
<dbReference type="HOGENOM" id="CLU_1701391_0_0_11"/>
<evidence type="ECO:0000313" key="2">
    <source>
        <dbReference type="EMBL" id="AIF39815.1"/>
    </source>
</evidence>
<sequence length="154" mass="17529">MQHQVRSLETRQLGGTEQRRPSAQREMEFHMASYLLTCNPSYWPDDATDHRFLAEQPERFRRGEALETSRWSTGARKKDFVLGDRLYLLVQGDGGRRGIIASGWVTDPAVVEDDAWEGAAGRKNYVDNIDWDAFVAREEALPLDALKVLAPSTY</sequence>
<dbReference type="Proteomes" id="UP000027986">
    <property type="component" value="Chromosome"/>
</dbReference>
<organism evidence="2 3">
    <name type="scientific">Dermacoccus nishinomiyaensis</name>
    <dbReference type="NCBI Taxonomy" id="1274"/>
    <lineage>
        <taxon>Bacteria</taxon>
        <taxon>Bacillati</taxon>
        <taxon>Actinomycetota</taxon>
        <taxon>Actinomycetes</taxon>
        <taxon>Micrococcales</taxon>
        <taxon>Dermacoccaceae</taxon>
        <taxon>Dermacoccus</taxon>
    </lineage>
</organism>
<evidence type="ECO:0000313" key="3">
    <source>
        <dbReference type="Proteomes" id="UP000027986"/>
    </source>
</evidence>
<protein>
    <submittedName>
        <fullName evidence="2">Uncharacterized protein</fullName>
    </submittedName>
</protein>
<name>A0A075JDT8_9MICO</name>
<dbReference type="KEGG" id="dni:HX89_01085"/>
<proteinExistence type="predicted"/>
<gene>
    <name evidence="2" type="ORF">HX89_01085</name>
</gene>